<evidence type="ECO:0000313" key="2">
    <source>
        <dbReference type="EMBL" id="EGC35707.1"/>
    </source>
</evidence>
<evidence type="ECO:0000313" key="3">
    <source>
        <dbReference type="Proteomes" id="UP000001064"/>
    </source>
</evidence>
<dbReference type="KEGG" id="dpp:DICPUDRAFT_151893"/>
<dbReference type="Proteomes" id="UP000001064">
    <property type="component" value="Unassembled WGS sequence"/>
</dbReference>
<dbReference type="GeneID" id="10500942"/>
<accession>F0ZK09</accession>
<dbReference type="EMBL" id="GL871050">
    <property type="protein sequence ID" value="EGC35707.1"/>
    <property type="molecule type" value="Genomic_DNA"/>
</dbReference>
<protein>
    <submittedName>
        <fullName evidence="2">Uncharacterized protein</fullName>
    </submittedName>
</protein>
<dbReference type="InParanoid" id="F0ZK09"/>
<proteinExistence type="predicted"/>
<keyword evidence="3" id="KW-1185">Reference proteome</keyword>
<feature type="region of interest" description="Disordered" evidence="1">
    <location>
        <begin position="1"/>
        <end position="26"/>
    </location>
</feature>
<gene>
    <name evidence="2" type="ORF">DICPUDRAFT_151893</name>
</gene>
<dbReference type="OrthoDB" id="10511953at2759"/>
<dbReference type="eggNOG" id="ENOG502RI7Q">
    <property type="taxonomic scope" value="Eukaryota"/>
</dbReference>
<dbReference type="VEuPathDB" id="AmoebaDB:DICPUDRAFT_151893"/>
<organism evidence="2 3">
    <name type="scientific">Dictyostelium purpureum</name>
    <name type="common">Slime mold</name>
    <dbReference type="NCBI Taxonomy" id="5786"/>
    <lineage>
        <taxon>Eukaryota</taxon>
        <taxon>Amoebozoa</taxon>
        <taxon>Evosea</taxon>
        <taxon>Eumycetozoa</taxon>
        <taxon>Dictyostelia</taxon>
        <taxon>Dictyosteliales</taxon>
        <taxon>Dictyosteliaceae</taxon>
        <taxon>Dictyostelium</taxon>
    </lineage>
</organism>
<evidence type="ECO:0000256" key="1">
    <source>
        <dbReference type="SAM" id="MobiDB-lite"/>
    </source>
</evidence>
<dbReference type="OMA" id="IKMATNI"/>
<reference evidence="3" key="1">
    <citation type="journal article" date="2011" name="Genome Biol.">
        <title>Comparative genomics of the social amoebae Dictyostelium discoideum and Dictyostelium purpureum.</title>
        <authorList>
            <consortium name="US DOE Joint Genome Institute (JGI-PGF)"/>
            <person name="Sucgang R."/>
            <person name="Kuo A."/>
            <person name="Tian X."/>
            <person name="Salerno W."/>
            <person name="Parikh A."/>
            <person name="Feasley C.L."/>
            <person name="Dalin E."/>
            <person name="Tu H."/>
            <person name="Huang E."/>
            <person name="Barry K."/>
            <person name="Lindquist E."/>
            <person name="Shapiro H."/>
            <person name="Bruce D."/>
            <person name="Schmutz J."/>
            <person name="Salamov A."/>
            <person name="Fey P."/>
            <person name="Gaudet P."/>
            <person name="Anjard C."/>
            <person name="Babu M.M."/>
            <person name="Basu S."/>
            <person name="Bushmanova Y."/>
            <person name="van der Wel H."/>
            <person name="Katoh-Kurasawa M."/>
            <person name="Dinh C."/>
            <person name="Coutinho P.M."/>
            <person name="Saito T."/>
            <person name="Elias M."/>
            <person name="Schaap P."/>
            <person name="Kay R.R."/>
            <person name="Henrissat B."/>
            <person name="Eichinger L."/>
            <person name="Rivero F."/>
            <person name="Putnam N.H."/>
            <person name="West C.M."/>
            <person name="Loomis W.F."/>
            <person name="Chisholm R.L."/>
            <person name="Shaulsky G."/>
            <person name="Strassmann J.E."/>
            <person name="Queller D.C."/>
            <person name="Kuspa A."/>
            <person name="Grigoriev I.V."/>
        </authorList>
    </citation>
    <scope>NUCLEOTIDE SEQUENCE [LARGE SCALE GENOMIC DNA]</scope>
    <source>
        <strain evidence="3">QSDP1</strain>
    </source>
</reference>
<dbReference type="AlphaFoldDB" id="F0ZK09"/>
<sequence length="117" mass="13679">MDNNSEKIKTPIRMASDKPPNVDNSMLGKKVKKVKKVKPLDKKYKGLKWKKTIRKIIKEYPDPSIQVLDVKKMVIQTQLSKIEKDLNIIFNEKIQKPNKYYCIVGSEIKRLQVNPIK</sequence>
<dbReference type="FunCoup" id="F0ZK09">
    <property type="interactions" value="291"/>
</dbReference>
<name>F0ZK09_DICPU</name>
<dbReference type="RefSeq" id="XP_003287763.1">
    <property type="nucleotide sequence ID" value="XM_003287715.1"/>
</dbReference>